<evidence type="ECO:0000259" key="1">
    <source>
        <dbReference type="PROSITE" id="PS50965"/>
    </source>
</evidence>
<evidence type="ECO:0000313" key="3">
    <source>
        <dbReference type="Proteomes" id="UP000243626"/>
    </source>
</evidence>
<dbReference type="AlphaFoldDB" id="A0AAF0YIV5"/>
<feature type="domain" description="NERD" evidence="1">
    <location>
        <begin position="33"/>
        <end position="143"/>
    </location>
</feature>
<keyword evidence="3" id="KW-1185">Reference proteome</keyword>
<dbReference type="RefSeq" id="WP_102167844.1">
    <property type="nucleotide sequence ID" value="NZ_CP136964.1"/>
</dbReference>
<proteinExistence type="predicted"/>
<dbReference type="InterPro" id="IPR011528">
    <property type="entry name" value="NERD"/>
</dbReference>
<dbReference type="PROSITE" id="PS50965">
    <property type="entry name" value="NERD"/>
    <property type="match status" value="1"/>
</dbReference>
<sequence length="298" mass="34850">MLERSFAHQQLRALKWRLPLDDDSKYYLERLERGFEGENEFSEILASYNTCTSIHDFTFEIDGSTRQIDTVFLSNNECILFEVKNYIGDFIYKEDEFYVYHNMQKIPSPVRQVDEASSKFRELLQRIGVRKSVRHYVVFINEEFHLYNAPDHLSIITRAQLRRVLDNLARNRDAVSDTTLQLKEKLLAHNIKDTRPAQVIYQYDHLKKNVFCYNDGTPLHLSGRNSFSCETCDLKTSVKEIVLETARDFSVIFPTEKITVPALIDFSGGVLTKHNLQKVLTEECVRHNKGRGTHYTLR</sequence>
<dbReference type="KEGG" id="nmy:CJ229_005045"/>
<dbReference type="EMBL" id="CP136964">
    <property type="protein sequence ID" value="WOS95470.1"/>
    <property type="molecule type" value="Genomic_DNA"/>
</dbReference>
<dbReference type="Proteomes" id="UP000243626">
    <property type="component" value="Chromosome"/>
</dbReference>
<accession>A0AAF0YIV5</accession>
<reference evidence="3" key="1">
    <citation type="submission" date="2017-09" db="EMBL/GenBank/DDBJ databases">
        <title>Bacterial strain isolated from the female urinary microbiota.</title>
        <authorList>
            <person name="Thomas-White K."/>
            <person name="Kumar N."/>
            <person name="Forster S."/>
            <person name="Putonti C."/>
            <person name="Lawley T."/>
            <person name="Wolfe A.J."/>
        </authorList>
    </citation>
    <scope>NUCLEOTIDE SEQUENCE [LARGE SCALE GENOMIC DNA]</scope>
    <source>
        <strain evidence="3">UMB0959</strain>
    </source>
</reference>
<gene>
    <name evidence="2" type="ORF">CJ229_005045</name>
</gene>
<dbReference type="Pfam" id="PF08378">
    <property type="entry name" value="NERD"/>
    <property type="match status" value="1"/>
</dbReference>
<protein>
    <submittedName>
        <fullName evidence="2">Nuclease-related domain-containing protein</fullName>
    </submittedName>
</protein>
<evidence type="ECO:0000313" key="2">
    <source>
        <dbReference type="EMBL" id="WOS95470.1"/>
    </source>
</evidence>
<organism evidence="2 3">
    <name type="scientific">Nosocomiicoccus massiliensis</name>
    <dbReference type="NCBI Taxonomy" id="1232430"/>
    <lineage>
        <taxon>Bacteria</taxon>
        <taxon>Bacillati</taxon>
        <taxon>Bacillota</taxon>
        <taxon>Bacilli</taxon>
        <taxon>Bacillales</taxon>
        <taxon>Staphylococcaceae</taxon>
        <taxon>Nosocomiicoccus</taxon>
    </lineage>
</organism>
<name>A0AAF0YIV5_9STAP</name>